<dbReference type="InterPro" id="IPR036312">
    <property type="entry name" value="Bifun_inhib/LTP/seed_sf"/>
</dbReference>
<feature type="signal peptide" evidence="8">
    <location>
        <begin position="1"/>
        <end position="28"/>
    </location>
</feature>
<comment type="cofactor">
    <cofactor evidence="1">
        <name>FAD</name>
        <dbReference type="ChEBI" id="CHEBI:57692"/>
    </cofactor>
</comment>
<name>A0AAW2DPC5_9ROSI</name>
<protein>
    <recommendedName>
        <fullName evidence="9">FAD-binding PCMH-type domain-containing protein</fullName>
    </recommendedName>
</protein>
<dbReference type="GO" id="GO:0071949">
    <property type="term" value="F:FAD binding"/>
    <property type="evidence" value="ECO:0007669"/>
    <property type="project" value="InterPro"/>
</dbReference>
<dbReference type="EMBL" id="JAZDWU010000002">
    <property type="protein sequence ID" value="KAL0011969.1"/>
    <property type="molecule type" value="Genomic_DNA"/>
</dbReference>
<evidence type="ECO:0000256" key="3">
    <source>
        <dbReference type="ARBA" id="ARBA00009748"/>
    </source>
</evidence>
<keyword evidence="5" id="KW-0472">Membrane</keyword>
<dbReference type="CDD" id="cd00010">
    <property type="entry name" value="AAI_LTSS"/>
    <property type="match status" value="1"/>
</dbReference>
<comment type="subcellular location">
    <subcellularLocation>
        <location evidence="2">Cell membrane</location>
        <topology evidence="2">Lipid-anchor</topology>
        <topology evidence="2">GPI-anchor</topology>
    </subcellularLocation>
</comment>
<dbReference type="InterPro" id="IPR036318">
    <property type="entry name" value="FAD-bd_PCMH-like_sf"/>
</dbReference>
<keyword evidence="11" id="KW-1185">Reference proteome</keyword>
<dbReference type="Proteomes" id="UP001459277">
    <property type="component" value="Unassembled WGS sequence"/>
</dbReference>
<comment type="similarity">
    <text evidence="3">Belongs to the plant LTP family.</text>
</comment>
<organism evidence="10 11">
    <name type="scientific">Lithocarpus litseifolius</name>
    <dbReference type="NCBI Taxonomy" id="425828"/>
    <lineage>
        <taxon>Eukaryota</taxon>
        <taxon>Viridiplantae</taxon>
        <taxon>Streptophyta</taxon>
        <taxon>Embryophyta</taxon>
        <taxon>Tracheophyta</taxon>
        <taxon>Spermatophyta</taxon>
        <taxon>Magnoliopsida</taxon>
        <taxon>eudicotyledons</taxon>
        <taxon>Gunneridae</taxon>
        <taxon>Pentapetalae</taxon>
        <taxon>rosids</taxon>
        <taxon>fabids</taxon>
        <taxon>Fagales</taxon>
        <taxon>Fagaceae</taxon>
        <taxon>Lithocarpus</taxon>
    </lineage>
</organism>
<dbReference type="SUPFAM" id="SSF47699">
    <property type="entry name" value="Bifunctional inhibitor/lipid-transfer protein/seed storage 2S albumin"/>
    <property type="match status" value="1"/>
</dbReference>
<evidence type="ECO:0000313" key="11">
    <source>
        <dbReference type="Proteomes" id="UP001459277"/>
    </source>
</evidence>
<evidence type="ECO:0000256" key="2">
    <source>
        <dbReference type="ARBA" id="ARBA00004609"/>
    </source>
</evidence>
<proteinExistence type="inferred from homology"/>
<reference evidence="10 11" key="1">
    <citation type="submission" date="2024-01" db="EMBL/GenBank/DDBJ databases">
        <title>A telomere-to-telomere, gap-free genome of sweet tea (Lithocarpus litseifolius).</title>
        <authorList>
            <person name="Zhou J."/>
        </authorList>
    </citation>
    <scope>NUCLEOTIDE SEQUENCE [LARGE SCALE GENOMIC DNA]</scope>
    <source>
        <strain evidence="10">Zhou-2022a</strain>
        <tissue evidence="10">Leaf</tissue>
    </source>
</reference>
<evidence type="ECO:0000256" key="4">
    <source>
        <dbReference type="ARBA" id="ARBA00022475"/>
    </source>
</evidence>
<dbReference type="InterPro" id="IPR006094">
    <property type="entry name" value="Oxid_FAD_bind_N"/>
</dbReference>
<gene>
    <name evidence="10" type="ORF">SO802_007077</name>
</gene>
<evidence type="ECO:0000256" key="5">
    <source>
        <dbReference type="ARBA" id="ARBA00022622"/>
    </source>
</evidence>
<dbReference type="InterPro" id="IPR016167">
    <property type="entry name" value="FAD-bd_PCMH_sub1"/>
</dbReference>
<evidence type="ECO:0000313" key="10">
    <source>
        <dbReference type="EMBL" id="KAL0011969.1"/>
    </source>
</evidence>
<dbReference type="Pfam" id="PF01565">
    <property type="entry name" value="FAD_binding_4"/>
    <property type="match status" value="1"/>
</dbReference>
<dbReference type="AlphaFoldDB" id="A0AAW2DPC5"/>
<evidence type="ECO:0000259" key="9">
    <source>
        <dbReference type="PROSITE" id="PS51387"/>
    </source>
</evidence>
<dbReference type="InterPro" id="IPR016140">
    <property type="entry name" value="Bifunc_inhib/LTP/seed_store"/>
</dbReference>
<sequence>MAIALHLSTLILPFLLVLMSVMVSYTMADAAKDREECAQRLVGLATCLPYVGGQAKAPTPDCCSGLKQVLKDNKKCLCVIIRDRNDPELGLQINVTIALGLPSVCNAPANVSQRPSIQSLNLNYRKGVHGEIESESEAFRVRSGGHDYEGLCYVSPVPFVLDMINLRNISVDIENSFAWVQSGATVGEVYYWIANKSRTLRFPAGLCHTMGVGGHFSGGGYGTMMRKYGLAADNVLDAHLIDVKGVNSSQEGNRTVQASFDSLYLGGKDKLFPLMQESFPELGLVSEDCAEMSWIQSMVYFAGFSCEQSPYILLTRGPSILYFKGKSDYVKNSIPKMGLEGIWQRFYENEAASAMLILTPYGRRMSEISESSIPFPHSAGNIYKI</sequence>
<dbReference type="GO" id="GO:0098552">
    <property type="term" value="C:side of membrane"/>
    <property type="evidence" value="ECO:0007669"/>
    <property type="project" value="UniProtKB-KW"/>
</dbReference>
<keyword evidence="6 8" id="KW-0732">Signal</keyword>
<keyword evidence="5" id="KW-0336">GPI-anchor</keyword>
<dbReference type="Pfam" id="PF14368">
    <property type="entry name" value="LTP_2"/>
    <property type="match status" value="1"/>
</dbReference>
<dbReference type="InterPro" id="IPR016166">
    <property type="entry name" value="FAD-bd_PCMH"/>
</dbReference>
<dbReference type="PROSITE" id="PS51387">
    <property type="entry name" value="FAD_PCMH"/>
    <property type="match status" value="1"/>
</dbReference>
<evidence type="ECO:0000256" key="7">
    <source>
        <dbReference type="ARBA" id="ARBA00023288"/>
    </source>
</evidence>
<evidence type="ECO:0000256" key="6">
    <source>
        <dbReference type="ARBA" id="ARBA00022729"/>
    </source>
</evidence>
<keyword evidence="4" id="KW-1003">Cell membrane</keyword>
<evidence type="ECO:0000256" key="1">
    <source>
        <dbReference type="ARBA" id="ARBA00001974"/>
    </source>
</evidence>
<feature type="chain" id="PRO_5043509034" description="FAD-binding PCMH-type domain-containing protein" evidence="8">
    <location>
        <begin position="29"/>
        <end position="385"/>
    </location>
</feature>
<dbReference type="GO" id="GO:0005886">
    <property type="term" value="C:plasma membrane"/>
    <property type="evidence" value="ECO:0007669"/>
    <property type="project" value="UniProtKB-SubCell"/>
</dbReference>
<dbReference type="Gene3D" id="1.10.110.10">
    <property type="entry name" value="Plant lipid-transfer and hydrophobic proteins"/>
    <property type="match status" value="1"/>
</dbReference>
<accession>A0AAW2DPC5</accession>
<feature type="domain" description="FAD-binding PCMH-type" evidence="9">
    <location>
        <begin position="104"/>
        <end position="295"/>
    </location>
</feature>
<comment type="caution">
    <text evidence="10">The sequence shown here is derived from an EMBL/GenBank/DDBJ whole genome shotgun (WGS) entry which is preliminary data.</text>
</comment>
<dbReference type="PANTHER" id="PTHR32448">
    <property type="entry name" value="OS08G0158400 PROTEIN"/>
    <property type="match status" value="1"/>
</dbReference>
<dbReference type="Gene3D" id="3.40.462.20">
    <property type="match status" value="1"/>
</dbReference>
<dbReference type="SUPFAM" id="SSF56176">
    <property type="entry name" value="FAD-binding/transporter-associated domain-like"/>
    <property type="match status" value="1"/>
</dbReference>
<keyword evidence="5" id="KW-0325">Glycoprotein</keyword>
<dbReference type="SMART" id="SM00499">
    <property type="entry name" value="AAI"/>
    <property type="match status" value="1"/>
</dbReference>
<dbReference type="Gene3D" id="3.30.43.10">
    <property type="entry name" value="Uridine Diphospho-n-acetylenolpyruvylglucosamine Reductase, domain 2"/>
    <property type="match status" value="1"/>
</dbReference>
<dbReference type="FunFam" id="1.10.110.10:FF:000001">
    <property type="entry name" value="Bifunctional inhibitor/lipid-transfer protein/seed storage 2S albumin superfamily protein"/>
    <property type="match status" value="1"/>
</dbReference>
<evidence type="ECO:0000256" key="8">
    <source>
        <dbReference type="SAM" id="SignalP"/>
    </source>
</evidence>
<keyword evidence="7" id="KW-0449">Lipoprotein</keyword>